<evidence type="ECO:0000313" key="3">
    <source>
        <dbReference type="Proteomes" id="UP001385892"/>
    </source>
</evidence>
<protein>
    <submittedName>
        <fullName evidence="2">3-oxoacid CoA-transferase subunit A</fullName>
    </submittedName>
</protein>
<keyword evidence="3" id="KW-1185">Reference proteome</keyword>
<dbReference type="Gene3D" id="3.40.1080.10">
    <property type="entry name" value="Glutaconate Coenzyme A-transferase"/>
    <property type="match status" value="1"/>
</dbReference>
<dbReference type="EMBL" id="JBBKZT010000040">
    <property type="protein sequence ID" value="MEJ8852420.1"/>
    <property type="molecule type" value="Genomic_DNA"/>
</dbReference>
<dbReference type="InterPro" id="IPR004165">
    <property type="entry name" value="CoA_trans_fam_I"/>
</dbReference>
<dbReference type="PANTHER" id="PTHR13707">
    <property type="entry name" value="KETOACID-COENZYME A TRANSFERASE"/>
    <property type="match status" value="1"/>
</dbReference>
<evidence type="ECO:0000256" key="1">
    <source>
        <dbReference type="ARBA" id="ARBA00022679"/>
    </source>
</evidence>
<dbReference type="SUPFAM" id="SSF100950">
    <property type="entry name" value="NagB/RpiA/CoA transferase-like"/>
    <property type="match status" value="1"/>
</dbReference>
<dbReference type="Proteomes" id="UP001385892">
    <property type="component" value="Unassembled WGS sequence"/>
</dbReference>
<dbReference type="RefSeq" id="WP_340348368.1">
    <property type="nucleotide sequence ID" value="NZ_JBBKZT010000040.1"/>
</dbReference>
<name>A0ABU8WY07_9BURK</name>
<keyword evidence="1" id="KW-0808">Transferase</keyword>
<proteinExistence type="predicted"/>
<gene>
    <name evidence="2" type="ORF">WKW82_37770</name>
</gene>
<dbReference type="NCBIfam" id="TIGR02429">
    <property type="entry name" value="pcaI_scoA_fam"/>
    <property type="match status" value="1"/>
</dbReference>
<reference evidence="2 3" key="1">
    <citation type="submission" date="2024-03" db="EMBL/GenBank/DDBJ databases">
        <title>Novel species of the genus Variovorax.</title>
        <authorList>
            <person name="Liu Q."/>
            <person name="Xin Y.-H."/>
        </authorList>
    </citation>
    <scope>NUCLEOTIDE SEQUENCE [LARGE SCALE GENOMIC DNA]</scope>
    <source>
        <strain evidence="2 3">KACC 18900</strain>
    </source>
</reference>
<dbReference type="PANTHER" id="PTHR13707:SF60">
    <property type="entry name" value="ACETATE COA-TRANSFERASE SUBUNIT ALPHA"/>
    <property type="match status" value="1"/>
</dbReference>
<comment type="caution">
    <text evidence="2">The sequence shown here is derived from an EMBL/GenBank/DDBJ whole genome shotgun (WGS) entry which is preliminary data.</text>
</comment>
<sequence>MTNKFVSSVEEAVADIFDGATVLVSGFGLAGQPIELLNALATQGARDLTVVCNNSGSGDEGLARLIRLGRVRRLIASFPRGAEAMAFEEAYARNALEFECVPQGTLAERLHAAGAGLGGFFTPTGYGTALAEGKETRVIDGRGYVFEAPLHGDFALVKAQAADRWGNLVYRKAGRNFGPPMCTAARTAIVQVAHAVPLGELDPEHIVTPSIFVQRVVVLEGASTTAREAA</sequence>
<dbReference type="InterPro" id="IPR037171">
    <property type="entry name" value="NagB/RpiA_transferase-like"/>
</dbReference>
<evidence type="ECO:0000313" key="2">
    <source>
        <dbReference type="EMBL" id="MEJ8852420.1"/>
    </source>
</evidence>
<dbReference type="Pfam" id="PF01144">
    <property type="entry name" value="CoA_trans"/>
    <property type="match status" value="1"/>
</dbReference>
<dbReference type="InterPro" id="IPR012792">
    <property type="entry name" value="3-oxoacid_CoA-transf_A"/>
</dbReference>
<dbReference type="SMART" id="SM00882">
    <property type="entry name" value="CoA_trans"/>
    <property type="match status" value="1"/>
</dbReference>
<accession>A0ABU8WY07</accession>
<organism evidence="2 3">
    <name type="scientific">Variovorax rhizosphaerae</name>
    <dbReference type="NCBI Taxonomy" id="1836200"/>
    <lineage>
        <taxon>Bacteria</taxon>
        <taxon>Pseudomonadati</taxon>
        <taxon>Pseudomonadota</taxon>
        <taxon>Betaproteobacteria</taxon>
        <taxon>Burkholderiales</taxon>
        <taxon>Comamonadaceae</taxon>
        <taxon>Variovorax</taxon>
    </lineage>
</organism>